<dbReference type="EMBL" id="AP028929">
    <property type="protein sequence ID" value="BET04407.1"/>
    <property type="molecule type" value="Genomic_DNA"/>
</dbReference>
<dbReference type="SMART" id="SM00530">
    <property type="entry name" value="HTH_XRE"/>
    <property type="match status" value="1"/>
</dbReference>
<accession>A0AAT9FYU0</accession>
<dbReference type="GO" id="GO:0003677">
    <property type="term" value="F:DNA binding"/>
    <property type="evidence" value="ECO:0007669"/>
    <property type="project" value="InterPro"/>
</dbReference>
<name>A0AAT9FYU0_9STRE</name>
<sequence>MEFKHYGEIIHKIRQDRNMTLKEAAGDVITPNNLSRFEKGLSSIKVDTFFEILSRFNLDGDDFNEVLHIQDENAQRAKQIINALIKNDRIKARQILGKKSDWGNIIDYYTLKLAILQTQGKKIDELAPDEVEAIHYLVDYIFSIDTLYIRDFTVIEILLGHKVQCFELKFLEYLEKIILKGLEETKYVTYDFPYRYAITGMFLVRTYSRYGYYDKAEKLIYKLKINISEKFSLEYSIYPLIYLNIFEVFNLLRQNNPKAIELANTVLHYIDAQNNLFPLAKMFEEKNTFVKEVQRLNKTGIPFPTEDEE</sequence>
<dbReference type="PROSITE" id="PS50943">
    <property type="entry name" value="HTH_CROC1"/>
    <property type="match status" value="1"/>
</dbReference>
<dbReference type="InterPro" id="IPR053163">
    <property type="entry name" value="HTH-type_regulator_Rgg"/>
</dbReference>
<gene>
    <name evidence="2" type="ORF">MASAN616_02700</name>
</gene>
<reference evidence="2" key="1">
    <citation type="submission" date="2024-06" db="EMBL/GenBank/DDBJ databases">
        <title>Whole Genome Sequence of Streptococcus sp. strain SN-1.</title>
        <authorList>
            <person name="Saito M."/>
            <person name="Kuwahara N."/>
            <person name="Senpuku H."/>
        </authorList>
    </citation>
    <scope>NUCLEOTIDE SEQUENCE</scope>
    <source>
        <strain evidence="2">SN-1</strain>
    </source>
</reference>
<evidence type="ECO:0000313" key="2">
    <source>
        <dbReference type="EMBL" id="BET04407.1"/>
    </source>
</evidence>
<dbReference type="InterPro" id="IPR011990">
    <property type="entry name" value="TPR-like_helical_dom_sf"/>
</dbReference>
<organism evidence="2">
    <name type="scientific">Streptococcus sp. SN-1</name>
    <dbReference type="NCBI Taxonomy" id="3074854"/>
    <lineage>
        <taxon>Bacteria</taxon>
        <taxon>Bacillati</taxon>
        <taxon>Bacillota</taxon>
        <taxon>Bacilli</taxon>
        <taxon>Lactobacillales</taxon>
        <taxon>Streptococcaceae</taxon>
        <taxon>Streptococcus</taxon>
    </lineage>
</organism>
<protein>
    <submittedName>
        <fullName evidence="2">Helix-turn-helix transcriptional regulator</fullName>
    </submittedName>
</protein>
<evidence type="ECO:0000259" key="1">
    <source>
        <dbReference type="PROSITE" id="PS50943"/>
    </source>
</evidence>
<dbReference type="InterPro" id="IPR001387">
    <property type="entry name" value="Cro/C1-type_HTH"/>
</dbReference>
<dbReference type="RefSeq" id="WP_369606835.1">
    <property type="nucleotide sequence ID" value="NZ_AP028929.1"/>
</dbReference>
<dbReference type="Gene3D" id="1.25.40.10">
    <property type="entry name" value="Tetratricopeptide repeat domain"/>
    <property type="match status" value="1"/>
</dbReference>
<dbReference type="InterPro" id="IPR010982">
    <property type="entry name" value="Lambda_DNA-bd_dom_sf"/>
</dbReference>
<proteinExistence type="predicted"/>
<dbReference type="CDD" id="cd00093">
    <property type="entry name" value="HTH_XRE"/>
    <property type="match status" value="1"/>
</dbReference>
<dbReference type="SUPFAM" id="SSF47413">
    <property type="entry name" value="lambda repressor-like DNA-binding domains"/>
    <property type="match status" value="1"/>
</dbReference>
<dbReference type="AlphaFoldDB" id="A0AAT9FYU0"/>
<feature type="domain" description="HTH cro/C1-type" evidence="1">
    <location>
        <begin position="10"/>
        <end position="63"/>
    </location>
</feature>
<dbReference type="Pfam" id="PF01381">
    <property type="entry name" value="HTH_3"/>
    <property type="match status" value="1"/>
</dbReference>
<dbReference type="PANTHER" id="PTHR37038">
    <property type="entry name" value="TRANSCRIPTIONAL REGULATOR-RELATED"/>
    <property type="match status" value="1"/>
</dbReference>